<dbReference type="InterPro" id="IPR005252">
    <property type="entry name" value="CoaBC"/>
</dbReference>
<dbReference type="GO" id="GO:0010181">
    <property type="term" value="F:FMN binding"/>
    <property type="evidence" value="ECO:0007669"/>
    <property type="project" value="InterPro"/>
</dbReference>
<dbReference type="InterPro" id="IPR007085">
    <property type="entry name" value="DNA/pantothenate-metab_flavo_C"/>
</dbReference>
<organism evidence="3">
    <name type="scientific">marine metagenome</name>
    <dbReference type="NCBI Taxonomy" id="408172"/>
    <lineage>
        <taxon>unclassified sequences</taxon>
        <taxon>metagenomes</taxon>
        <taxon>ecological metagenomes</taxon>
    </lineage>
</organism>
<feature type="domain" description="DNA/pantothenate metabolism flavoprotein C-terminal" evidence="2">
    <location>
        <begin position="40"/>
        <end position="250"/>
    </location>
</feature>
<proteinExistence type="predicted"/>
<feature type="coiled-coil region" evidence="1">
    <location>
        <begin position="177"/>
        <end position="204"/>
    </location>
</feature>
<dbReference type="GO" id="GO:0015937">
    <property type="term" value="P:coenzyme A biosynthetic process"/>
    <property type="evidence" value="ECO:0007669"/>
    <property type="project" value="InterPro"/>
</dbReference>
<name>A0A382YME6_9ZZZZ</name>
<keyword evidence="1" id="KW-0175">Coiled coil</keyword>
<dbReference type="Pfam" id="PF04127">
    <property type="entry name" value="DFP"/>
    <property type="match status" value="1"/>
</dbReference>
<feature type="non-terminal residue" evidence="3">
    <location>
        <position position="262"/>
    </location>
</feature>
<dbReference type="AlphaFoldDB" id="A0A382YME6"/>
<feature type="non-terminal residue" evidence="3">
    <location>
        <position position="1"/>
    </location>
</feature>
<dbReference type="InterPro" id="IPR035929">
    <property type="entry name" value="CoaB-like_sf"/>
</dbReference>
<dbReference type="SUPFAM" id="SSF102645">
    <property type="entry name" value="CoaB-like"/>
    <property type="match status" value="1"/>
</dbReference>
<reference evidence="3" key="1">
    <citation type="submission" date="2018-05" db="EMBL/GenBank/DDBJ databases">
        <authorList>
            <person name="Lanie J.A."/>
            <person name="Ng W.-L."/>
            <person name="Kazmierczak K.M."/>
            <person name="Andrzejewski T.M."/>
            <person name="Davidsen T.M."/>
            <person name="Wayne K.J."/>
            <person name="Tettelin H."/>
            <person name="Glass J.I."/>
            <person name="Rusch D."/>
            <person name="Podicherti R."/>
            <person name="Tsui H.-C.T."/>
            <person name="Winkler M.E."/>
        </authorList>
    </citation>
    <scope>NUCLEOTIDE SEQUENCE</scope>
</reference>
<protein>
    <recommendedName>
        <fullName evidence="2">DNA/pantothenate metabolism flavoprotein C-terminal domain-containing protein</fullName>
    </recommendedName>
</protein>
<dbReference type="EMBL" id="UINC01176837">
    <property type="protein sequence ID" value="SVD84159.1"/>
    <property type="molecule type" value="Genomic_DNA"/>
</dbReference>
<evidence type="ECO:0000313" key="3">
    <source>
        <dbReference type="EMBL" id="SVD84159.1"/>
    </source>
</evidence>
<evidence type="ECO:0000259" key="2">
    <source>
        <dbReference type="Pfam" id="PF04127"/>
    </source>
</evidence>
<dbReference type="NCBIfam" id="TIGR00521">
    <property type="entry name" value="coaBC_dfp"/>
    <property type="match status" value="1"/>
</dbReference>
<sequence length="262" mass="27749">VEGRLAGGDSGFGRLAEPEDVVESVFKLLGKDSKHQPGDLAGLTVLVTAGGTREPIGPVRYIGNRSSGKQGHALASEAALRGAKVVCVTTEAETAPDELGIEVIGIETAQEMHDSVMENASRADWIFMAAAVADFKPQKVAGQKIKKEEGIPEISLEPTVDILKALDKARKSNQLIIGFAAETKNLLENALKKLESKNLDLIAANDVSAPGVGFGHDTNSVSVIDRNGASTEISLCDKREIARNVIDIVSESWSIQGTNPKI</sequence>
<gene>
    <name evidence="3" type="ORF">METZ01_LOCUS437013</name>
</gene>
<dbReference type="GO" id="GO:0004633">
    <property type="term" value="F:phosphopantothenoylcysteine decarboxylase activity"/>
    <property type="evidence" value="ECO:0007669"/>
    <property type="project" value="InterPro"/>
</dbReference>
<dbReference type="GO" id="GO:0015941">
    <property type="term" value="P:pantothenate catabolic process"/>
    <property type="evidence" value="ECO:0007669"/>
    <property type="project" value="InterPro"/>
</dbReference>
<dbReference type="Gene3D" id="3.40.50.10300">
    <property type="entry name" value="CoaB-like"/>
    <property type="match status" value="1"/>
</dbReference>
<evidence type="ECO:0000256" key="1">
    <source>
        <dbReference type="SAM" id="Coils"/>
    </source>
</evidence>
<dbReference type="GO" id="GO:0004632">
    <property type="term" value="F:phosphopantothenate--cysteine ligase activity"/>
    <property type="evidence" value="ECO:0007669"/>
    <property type="project" value="InterPro"/>
</dbReference>
<accession>A0A382YME6</accession>